<gene>
    <name evidence="14" type="primary">Rita1</name>
</gene>
<dbReference type="PANTHER" id="PTHR34917:SF1">
    <property type="entry name" value="RBPJ-INTERACTING AND TUBULIN-ASSOCIATED PROTEIN 1"/>
    <property type="match status" value="1"/>
</dbReference>
<evidence type="ECO:0000256" key="4">
    <source>
        <dbReference type="ARBA" id="ARBA00011667"/>
    </source>
</evidence>
<evidence type="ECO:0000256" key="10">
    <source>
        <dbReference type="ARBA" id="ARBA00024957"/>
    </source>
</evidence>
<reference evidence="14" key="1">
    <citation type="submission" date="2025-08" db="UniProtKB">
        <authorList>
            <consortium name="RefSeq"/>
        </authorList>
    </citation>
    <scope>IDENTIFICATION</scope>
</reference>
<evidence type="ECO:0000256" key="11">
    <source>
        <dbReference type="ARBA" id="ARBA00031318"/>
    </source>
</evidence>
<comment type="similarity">
    <text evidence="3">Belongs to the RITA family.</text>
</comment>
<comment type="function">
    <text evidence="10">Tubulin-binding protein that acts as a negative regulator of Notch signaling pathway. Shuttles between the cytoplasm and the nucleus and mediates the nuclear export of RBPJ/RBPSUH, thereby preventing the interaction between RBPJ/RBPSUH and NICD product of Notch proteins (Notch intracellular domain), leading to down-regulate Notch-mediated transcription. May play a role in neurogenesis.</text>
</comment>
<evidence type="ECO:0000256" key="6">
    <source>
        <dbReference type="ARBA" id="ARBA00022490"/>
    </source>
</evidence>
<dbReference type="GO" id="GO:0015631">
    <property type="term" value="F:tubulin binding"/>
    <property type="evidence" value="ECO:0007669"/>
    <property type="project" value="InterPro"/>
</dbReference>
<comment type="subunit">
    <text evidence="4">Interacts with RBPJ/RBPSUH.</text>
</comment>
<evidence type="ECO:0000313" key="14">
    <source>
        <dbReference type="RefSeq" id="XP_004635996.2"/>
    </source>
</evidence>
<evidence type="ECO:0000256" key="7">
    <source>
        <dbReference type="ARBA" id="ARBA00022902"/>
    </source>
</evidence>
<protein>
    <recommendedName>
        <fullName evidence="5">RBPJ-interacting and tubulin-associated protein 1</fullName>
    </recommendedName>
    <alternativeName>
        <fullName evidence="11">RBPJ-interacting and tubulin-associated protein</fullName>
    </alternativeName>
</protein>
<dbReference type="Pfam" id="PF17066">
    <property type="entry name" value="RITA"/>
    <property type="match status" value="1"/>
</dbReference>
<dbReference type="PANTHER" id="PTHR34917">
    <property type="entry name" value="RBPJ-INTERACTING AND TUBULIN-ASSOCIATED PROTEIN 1"/>
    <property type="match status" value="1"/>
</dbReference>
<keyword evidence="6" id="KW-0963">Cytoplasm</keyword>
<dbReference type="CTD" id="84934"/>
<dbReference type="GO" id="GO:0007219">
    <property type="term" value="P:Notch signaling pathway"/>
    <property type="evidence" value="ECO:0007669"/>
    <property type="project" value="UniProtKB-KW"/>
</dbReference>
<keyword evidence="7" id="KW-0524">Neurogenesis</keyword>
<evidence type="ECO:0000256" key="9">
    <source>
        <dbReference type="ARBA" id="ARBA00023242"/>
    </source>
</evidence>
<evidence type="ECO:0000256" key="3">
    <source>
        <dbReference type="ARBA" id="ARBA00010906"/>
    </source>
</evidence>
<dbReference type="GO" id="GO:0005737">
    <property type="term" value="C:cytoplasm"/>
    <property type="evidence" value="ECO:0007669"/>
    <property type="project" value="UniProtKB-SubCell"/>
</dbReference>
<keyword evidence="8" id="KW-0914">Notch signaling pathway</keyword>
<comment type="subcellular location">
    <subcellularLocation>
        <location evidence="2">Cytoplasm</location>
    </subcellularLocation>
    <subcellularLocation>
        <location evidence="1">Nucleus</location>
    </subcellularLocation>
</comment>
<evidence type="ECO:0000256" key="5">
    <source>
        <dbReference type="ARBA" id="ARBA00014447"/>
    </source>
</evidence>
<dbReference type="OrthoDB" id="10061257at2759"/>
<feature type="region of interest" description="Disordered" evidence="12">
    <location>
        <begin position="101"/>
        <end position="133"/>
    </location>
</feature>
<evidence type="ECO:0000256" key="2">
    <source>
        <dbReference type="ARBA" id="ARBA00004496"/>
    </source>
</evidence>
<accession>A0A6P3F0G7</accession>
<dbReference type="InterPro" id="IPR031418">
    <property type="entry name" value="RITA1"/>
</dbReference>
<sequence length="299" mass="31877">MPMVVPNACQPTCSGSPKDLLAGQAPLLSPKATCGMEIPVKQAIRGTQAQHLQLRSRSRGGCRVKARASYVDETLFGSAAGTRPLLPDFDPPWVQKTSRARAVGSKALQSSPGKGSCEATPSGGSTPTLMPRKKNRYRLIAHTPSYCDESLFGCRPEDTSWEASRLAKGDASKLHSLFWTPPATPRSSDSPSPREAPLGAVHPGDPSRTQPQGAAGSPRLSLFSSDALRPLRQERSHSLTCLSVPSAPHTKGTQDPRPSPAGVTFRTPLVTPRARSISASVPATSRRGRATQNPKPPWR</sequence>
<evidence type="ECO:0000313" key="13">
    <source>
        <dbReference type="Proteomes" id="UP000515203"/>
    </source>
</evidence>
<evidence type="ECO:0000256" key="12">
    <source>
        <dbReference type="SAM" id="MobiDB-lite"/>
    </source>
</evidence>
<dbReference type="RefSeq" id="XP_004635996.2">
    <property type="nucleotide sequence ID" value="XM_004635939.2"/>
</dbReference>
<dbReference type="GO" id="GO:0005634">
    <property type="term" value="C:nucleus"/>
    <property type="evidence" value="ECO:0007669"/>
    <property type="project" value="UniProtKB-SubCell"/>
</dbReference>
<dbReference type="GO" id="GO:0045746">
    <property type="term" value="P:negative regulation of Notch signaling pathway"/>
    <property type="evidence" value="ECO:0007669"/>
    <property type="project" value="TreeGrafter"/>
</dbReference>
<dbReference type="FunCoup" id="A0A6P3F0G7">
    <property type="interactions" value="798"/>
</dbReference>
<evidence type="ECO:0000256" key="1">
    <source>
        <dbReference type="ARBA" id="ARBA00004123"/>
    </source>
</evidence>
<feature type="region of interest" description="Disordered" evidence="12">
    <location>
        <begin position="240"/>
        <end position="299"/>
    </location>
</feature>
<organism evidence="13 14">
    <name type="scientific">Octodon degus</name>
    <name type="common">Degu</name>
    <name type="synonym">Sciurus degus</name>
    <dbReference type="NCBI Taxonomy" id="10160"/>
    <lineage>
        <taxon>Eukaryota</taxon>
        <taxon>Metazoa</taxon>
        <taxon>Chordata</taxon>
        <taxon>Craniata</taxon>
        <taxon>Vertebrata</taxon>
        <taxon>Euteleostomi</taxon>
        <taxon>Mammalia</taxon>
        <taxon>Eutheria</taxon>
        <taxon>Euarchontoglires</taxon>
        <taxon>Glires</taxon>
        <taxon>Rodentia</taxon>
        <taxon>Hystricomorpha</taxon>
        <taxon>Octodontidae</taxon>
        <taxon>Octodon</taxon>
    </lineage>
</organism>
<dbReference type="Proteomes" id="UP000515203">
    <property type="component" value="Unplaced"/>
</dbReference>
<evidence type="ECO:0000256" key="8">
    <source>
        <dbReference type="ARBA" id="ARBA00022976"/>
    </source>
</evidence>
<keyword evidence="9" id="KW-0539">Nucleus</keyword>
<dbReference type="GeneID" id="101587984"/>
<name>A0A6P3F0G7_OCTDE</name>
<dbReference type="GO" id="GO:0007399">
    <property type="term" value="P:nervous system development"/>
    <property type="evidence" value="ECO:0007669"/>
    <property type="project" value="UniProtKB-KW"/>
</dbReference>
<dbReference type="GO" id="GO:0051168">
    <property type="term" value="P:nuclear export"/>
    <property type="evidence" value="ECO:0007669"/>
    <property type="project" value="InterPro"/>
</dbReference>
<dbReference type="AlphaFoldDB" id="A0A6P3F0G7"/>
<keyword evidence="13" id="KW-1185">Reference proteome</keyword>
<dbReference type="InParanoid" id="A0A6P3F0G7"/>
<feature type="region of interest" description="Disordered" evidence="12">
    <location>
        <begin position="176"/>
        <end position="220"/>
    </location>
</feature>
<proteinExistence type="inferred from homology"/>